<feature type="compositionally biased region" description="Polar residues" evidence="1">
    <location>
        <begin position="9"/>
        <end position="24"/>
    </location>
</feature>
<evidence type="ECO:0000313" key="3">
    <source>
        <dbReference type="Proteomes" id="UP000219338"/>
    </source>
</evidence>
<reference evidence="3" key="1">
    <citation type="journal article" date="2017" name="Nat. Ecol. Evol.">
        <title>Genome expansion and lineage-specific genetic innovations in the forest pathogenic fungi Armillaria.</title>
        <authorList>
            <person name="Sipos G."/>
            <person name="Prasanna A.N."/>
            <person name="Walter M.C."/>
            <person name="O'Connor E."/>
            <person name="Balint B."/>
            <person name="Krizsan K."/>
            <person name="Kiss B."/>
            <person name="Hess J."/>
            <person name="Varga T."/>
            <person name="Slot J."/>
            <person name="Riley R."/>
            <person name="Boka B."/>
            <person name="Rigling D."/>
            <person name="Barry K."/>
            <person name="Lee J."/>
            <person name="Mihaltcheva S."/>
            <person name="LaButti K."/>
            <person name="Lipzen A."/>
            <person name="Waldron R."/>
            <person name="Moloney N.M."/>
            <person name="Sperisen C."/>
            <person name="Kredics L."/>
            <person name="Vagvoelgyi C."/>
            <person name="Patrignani A."/>
            <person name="Fitzpatrick D."/>
            <person name="Nagy I."/>
            <person name="Doyle S."/>
            <person name="Anderson J.B."/>
            <person name="Grigoriev I.V."/>
            <person name="Gueldener U."/>
            <person name="Muensterkoetter M."/>
            <person name="Nagy L.G."/>
        </authorList>
    </citation>
    <scope>NUCLEOTIDE SEQUENCE [LARGE SCALE GENOMIC DNA]</scope>
    <source>
        <strain evidence="3">C18/9</strain>
    </source>
</reference>
<dbReference type="OrthoDB" id="10398915at2759"/>
<name>A0A284RSZ1_ARMOS</name>
<dbReference type="AlphaFoldDB" id="A0A284RSZ1"/>
<feature type="region of interest" description="Disordered" evidence="1">
    <location>
        <begin position="1"/>
        <end position="27"/>
    </location>
</feature>
<dbReference type="EMBL" id="FUEG01000015">
    <property type="protein sequence ID" value="SJL11868.1"/>
    <property type="molecule type" value="Genomic_DNA"/>
</dbReference>
<accession>A0A284RSZ1</accession>
<proteinExistence type="predicted"/>
<gene>
    <name evidence="2" type="ORF">ARMOST_15279</name>
</gene>
<protein>
    <submittedName>
        <fullName evidence="2">Uncharacterized protein</fullName>
    </submittedName>
</protein>
<keyword evidence="3" id="KW-1185">Reference proteome</keyword>
<dbReference type="Proteomes" id="UP000219338">
    <property type="component" value="Unassembled WGS sequence"/>
</dbReference>
<evidence type="ECO:0000256" key="1">
    <source>
        <dbReference type="SAM" id="MobiDB-lite"/>
    </source>
</evidence>
<organism evidence="2 3">
    <name type="scientific">Armillaria ostoyae</name>
    <name type="common">Armillaria root rot fungus</name>
    <dbReference type="NCBI Taxonomy" id="47428"/>
    <lineage>
        <taxon>Eukaryota</taxon>
        <taxon>Fungi</taxon>
        <taxon>Dikarya</taxon>
        <taxon>Basidiomycota</taxon>
        <taxon>Agaricomycotina</taxon>
        <taxon>Agaricomycetes</taxon>
        <taxon>Agaricomycetidae</taxon>
        <taxon>Agaricales</taxon>
        <taxon>Marasmiineae</taxon>
        <taxon>Physalacriaceae</taxon>
        <taxon>Armillaria</taxon>
    </lineage>
</organism>
<sequence length="184" mass="19413">MKYGRAATRGQSEGETDRATSGTLKNGGGEMTVLVGAVVDVDGPWLVGKTAVFDPAPSKMGAYGAEHYNRESRGRGRRWWGGNGMESGHHETAGSWGLTDNGIVFRGLRNRMIPKARPVSVLVEQGGGNVGGMGWRPLSGGIAALWTQTICTIVSGDRENGYFFKTGPVEAVIEWGGIDVGGMG</sequence>
<evidence type="ECO:0000313" key="2">
    <source>
        <dbReference type="EMBL" id="SJL11868.1"/>
    </source>
</evidence>